<dbReference type="AlphaFoldDB" id="A0A2W0H9P7"/>
<protein>
    <recommendedName>
        <fullName evidence="3">DUF2197 domain-containing protein</fullName>
    </recommendedName>
</protein>
<proteinExistence type="predicted"/>
<reference evidence="1 2" key="1">
    <citation type="submission" date="2017-10" db="EMBL/GenBank/DDBJ databases">
        <title>Bacillus sp. nov., a halophilic bacterium isolated from a Yangshapao Lake.</title>
        <authorList>
            <person name="Wang H."/>
        </authorList>
    </citation>
    <scope>NUCLEOTIDE SEQUENCE [LARGE SCALE GENOMIC DNA]</scope>
    <source>
        <strain evidence="1 2">YSP-3</strain>
    </source>
</reference>
<comment type="caution">
    <text evidence="1">The sequence shown here is derived from an EMBL/GenBank/DDBJ whole genome shotgun (WGS) entry which is preliminary data.</text>
</comment>
<dbReference type="InterPro" id="IPR019241">
    <property type="entry name" value="DUF2197"/>
</dbReference>
<accession>A0A2W0H9P7</accession>
<dbReference type="RefSeq" id="WP_110517342.1">
    <property type="nucleotide sequence ID" value="NZ_PDOF01000001.1"/>
</dbReference>
<dbReference type="Proteomes" id="UP000248066">
    <property type="component" value="Unassembled WGS sequence"/>
</dbReference>
<dbReference type="Pfam" id="PF09963">
    <property type="entry name" value="DUF2197"/>
    <property type="match status" value="1"/>
</dbReference>
<keyword evidence="2" id="KW-1185">Reference proteome</keyword>
<sequence length="68" mass="8356">MRVQCVLCNIVENIEDYSPLAKRLRNRPIHTYMCDPCYERIEKRTQERKDTGNFKTYEEKKDEDEWLI</sequence>
<evidence type="ECO:0000313" key="2">
    <source>
        <dbReference type="Proteomes" id="UP000248066"/>
    </source>
</evidence>
<evidence type="ECO:0000313" key="1">
    <source>
        <dbReference type="EMBL" id="PYZ97847.1"/>
    </source>
</evidence>
<name>A0A2W0H9P7_9BACI</name>
<gene>
    <name evidence="1" type="ORF">CR205_04435</name>
</gene>
<organism evidence="1 2">
    <name type="scientific">Alteribacter lacisalsi</name>
    <dbReference type="NCBI Taxonomy" id="2045244"/>
    <lineage>
        <taxon>Bacteria</taxon>
        <taxon>Bacillati</taxon>
        <taxon>Bacillota</taxon>
        <taxon>Bacilli</taxon>
        <taxon>Bacillales</taxon>
        <taxon>Bacillaceae</taxon>
        <taxon>Alteribacter</taxon>
    </lineage>
</organism>
<dbReference type="EMBL" id="PDOF01000001">
    <property type="protein sequence ID" value="PYZ97847.1"/>
    <property type="molecule type" value="Genomic_DNA"/>
</dbReference>
<dbReference type="OrthoDB" id="2989868at2"/>
<evidence type="ECO:0008006" key="3">
    <source>
        <dbReference type="Google" id="ProtNLM"/>
    </source>
</evidence>